<dbReference type="PANTHER" id="PTHR39426">
    <property type="entry name" value="HOMOLOGY TO DEATH-ON-CURING PROTEIN OF PHAGE P1"/>
    <property type="match status" value="1"/>
</dbReference>
<dbReference type="PANTHER" id="PTHR39426:SF1">
    <property type="entry name" value="HOMOLOGY TO DEATH-ON-CURING PROTEIN OF PHAGE P1"/>
    <property type="match status" value="1"/>
</dbReference>
<dbReference type="InterPro" id="IPR006440">
    <property type="entry name" value="Doc"/>
</dbReference>
<dbReference type="InterPro" id="IPR053737">
    <property type="entry name" value="Type_II_TA_Toxin"/>
</dbReference>
<gene>
    <name evidence="2" type="ORF">D2E26_0758</name>
</gene>
<dbReference type="AlphaFoldDB" id="A0A430FTR3"/>
<name>A0A430FTR3_9BIFI</name>
<dbReference type="EMBL" id="QXGM01000001">
    <property type="protein sequence ID" value="RSX56195.1"/>
    <property type="molecule type" value="Genomic_DNA"/>
</dbReference>
<accession>A0A430FTR3</accession>
<evidence type="ECO:0000313" key="2">
    <source>
        <dbReference type="EMBL" id="RSX56195.1"/>
    </source>
</evidence>
<dbReference type="SUPFAM" id="SSF140931">
    <property type="entry name" value="Fic-like"/>
    <property type="match status" value="1"/>
</dbReference>
<keyword evidence="3" id="KW-1185">Reference proteome</keyword>
<comment type="caution">
    <text evidence="2">The sequence shown here is derived from an EMBL/GenBank/DDBJ whole genome shotgun (WGS) entry which is preliminary data.</text>
</comment>
<evidence type="ECO:0000313" key="3">
    <source>
        <dbReference type="Proteomes" id="UP000287609"/>
    </source>
</evidence>
<dbReference type="Gene3D" id="1.20.120.1870">
    <property type="entry name" value="Fic/DOC protein, Fido domain"/>
    <property type="match status" value="1"/>
</dbReference>
<dbReference type="InterPro" id="IPR036597">
    <property type="entry name" value="Fido-like_dom_sf"/>
</dbReference>
<dbReference type="Pfam" id="PF02661">
    <property type="entry name" value="Fic"/>
    <property type="match status" value="1"/>
</dbReference>
<dbReference type="InterPro" id="IPR003812">
    <property type="entry name" value="Fido"/>
</dbReference>
<dbReference type="PIRSF" id="PIRSF018297">
    <property type="entry name" value="Doc"/>
    <property type="match status" value="1"/>
</dbReference>
<sequence length="125" mass="14093">MIRVNYEEVLHIHDELIRRFGGSFGLRSESSLRAAVDQPYLSFEGKDLYPSIIDKAACLGFGIIQSHAFVDGNKRTGGMCAMMLLSINGISFSPDDQEWRDVLLLVASNKMNRDEFNKWLHAAVE</sequence>
<evidence type="ECO:0000259" key="1">
    <source>
        <dbReference type="PROSITE" id="PS51459"/>
    </source>
</evidence>
<dbReference type="NCBIfam" id="TIGR01550">
    <property type="entry name" value="DOC_P1"/>
    <property type="match status" value="1"/>
</dbReference>
<proteinExistence type="predicted"/>
<dbReference type="OrthoDB" id="9802752at2"/>
<dbReference type="Proteomes" id="UP000287609">
    <property type="component" value="Unassembled WGS sequence"/>
</dbReference>
<dbReference type="GO" id="GO:0016301">
    <property type="term" value="F:kinase activity"/>
    <property type="evidence" value="ECO:0007669"/>
    <property type="project" value="InterPro"/>
</dbReference>
<dbReference type="PROSITE" id="PS51459">
    <property type="entry name" value="FIDO"/>
    <property type="match status" value="1"/>
</dbReference>
<reference evidence="2 3" key="1">
    <citation type="submission" date="2018-09" db="EMBL/GenBank/DDBJ databases">
        <title>Characterization of the phylogenetic diversity of five novel species belonging to the genus Bifidobacterium.</title>
        <authorList>
            <person name="Lugli G.A."/>
            <person name="Duranti S."/>
            <person name="Milani C."/>
        </authorList>
    </citation>
    <scope>NUCLEOTIDE SEQUENCE [LARGE SCALE GENOMIC DNA]</scope>
    <source>
        <strain evidence="2 3">2036B</strain>
    </source>
</reference>
<organism evidence="2 3">
    <name type="scientific">Bifidobacterium dolichotidis</name>
    <dbReference type="NCBI Taxonomy" id="2306976"/>
    <lineage>
        <taxon>Bacteria</taxon>
        <taxon>Bacillati</taxon>
        <taxon>Actinomycetota</taxon>
        <taxon>Actinomycetes</taxon>
        <taxon>Bifidobacteriales</taxon>
        <taxon>Bifidobacteriaceae</taxon>
        <taxon>Bifidobacterium</taxon>
    </lineage>
</organism>
<protein>
    <submittedName>
        <fullName evidence="2">Death-on-curing protein</fullName>
    </submittedName>
</protein>
<feature type="domain" description="Fido" evidence="1">
    <location>
        <begin position="4"/>
        <end position="122"/>
    </location>
</feature>